<feature type="transmembrane region" description="Helical" evidence="1">
    <location>
        <begin position="61"/>
        <end position="90"/>
    </location>
</feature>
<keyword evidence="3" id="KW-1185">Reference proteome</keyword>
<keyword evidence="1" id="KW-0472">Membrane</keyword>
<evidence type="ECO:0000256" key="1">
    <source>
        <dbReference type="SAM" id="Phobius"/>
    </source>
</evidence>
<dbReference type="InterPro" id="IPR021243">
    <property type="entry name" value="DUF2804"/>
</dbReference>
<keyword evidence="1" id="KW-1133">Transmembrane helix</keyword>
<dbReference type="PANTHER" id="PTHR35868">
    <property type="entry name" value="DUF2804 DOMAIN-CONTAINING PROTEIN-RELATED"/>
    <property type="match status" value="1"/>
</dbReference>
<evidence type="ECO:0000313" key="3">
    <source>
        <dbReference type="Proteomes" id="UP001162891"/>
    </source>
</evidence>
<dbReference type="Proteomes" id="UP001162891">
    <property type="component" value="Chromosome"/>
</dbReference>
<accession>A0ABM7WYT8</accession>
<dbReference type="EMBL" id="AP025591">
    <property type="protein sequence ID" value="BDG04701.1"/>
    <property type="molecule type" value="Genomic_DNA"/>
</dbReference>
<dbReference type="RefSeq" id="WP_248353162.1">
    <property type="nucleotide sequence ID" value="NZ_AP025591.1"/>
</dbReference>
<keyword evidence="1" id="KW-0812">Transmembrane</keyword>
<reference evidence="3" key="1">
    <citation type="journal article" date="2022" name="Int. J. Syst. Evol. Microbiol.">
        <title>Anaeromyxobacter oryzae sp. nov., Anaeromyxobacter diazotrophicus sp. nov. and Anaeromyxobacter paludicola sp. nov., isolated from paddy soils.</title>
        <authorList>
            <person name="Itoh H."/>
            <person name="Xu Z."/>
            <person name="Mise K."/>
            <person name="Masuda Y."/>
            <person name="Ushijima N."/>
            <person name="Hayakawa C."/>
            <person name="Shiratori Y."/>
            <person name="Senoo K."/>
        </authorList>
    </citation>
    <scope>NUCLEOTIDE SEQUENCE [LARGE SCALE GENOMIC DNA]</scope>
    <source>
        <strain evidence="3">Red232</strain>
    </source>
</reference>
<feature type="transmembrane region" description="Helical" evidence="1">
    <location>
        <begin position="20"/>
        <end position="40"/>
    </location>
</feature>
<proteinExistence type="predicted"/>
<gene>
    <name evidence="2" type="ORF">AMOR_36970</name>
</gene>
<dbReference type="PANTHER" id="PTHR35868:SF4">
    <property type="entry name" value="DUF2804 DOMAIN-CONTAINING PROTEIN"/>
    <property type="match status" value="1"/>
</dbReference>
<evidence type="ECO:0000313" key="2">
    <source>
        <dbReference type="EMBL" id="BDG04701.1"/>
    </source>
</evidence>
<organism evidence="2 3">
    <name type="scientific">Anaeromyxobacter oryzae</name>
    <dbReference type="NCBI Taxonomy" id="2918170"/>
    <lineage>
        <taxon>Bacteria</taxon>
        <taxon>Pseudomonadati</taxon>
        <taxon>Myxococcota</taxon>
        <taxon>Myxococcia</taxon>
        <taxon>Myxococcales</taxon>
        <taxon>Cystobacterineae</taxon>
        <taxon>Anaeromyxobacteraceae</taxon>
        <taxon>Anaeromyxobacter</taxon>
    </lineage>
</organism>
<sequence length="341" mass="35781">MTAVPYPASLPPAPEAVFDAAGAPRLGAFAGVIPLVALVAPRARAGLRDRLRRAARAKRWFYLFAGGAEALVGAAIVEAGLFGGAFVWVLDRRRREMVVERSGAGLPKVNAEVGASPAEGARARFDGGAMALRVERTGAAWRLTGRVRRHLELDVSLSAADAPQPFTLVAAVPGAGPRTTLKAGALHAEGAARVDGRTLRLDGTGALDYTAGLLARETAWRWALGTGRDASGAPLAFNLCAGFGVPDCDAGENALLAPGPERLPPVRFELDPARPLAPWRIAGGGGAVDLGFLPEALHRERKELALVRTRFVQVAGTFEGVVAGRRVAALPGVVEDHWARW</sequence>
<dbReference type="Pfam" id="PF10974">
    <property type="entry name" value="DUF2804"/>
    <property type="match status" value="1"/>
</dbReference>
<name>A0ABM7WYT8_9BACT</name>
<protein>
    <submittedName>
        <fullName evidence="2">DUF2804 domain-containing protein</fullName>
    </submittedName>
</protein>